<dbReference type="InterPro" id="IPR021109">
    <property type="entry name" value="Peptidase_aspartic_dom_sf"/>
</dbReference>
<dbReference type="Gene3D" id="2.40.70.10">
    <property type="entry name" value="Acid Proteases"/>
    <property type="match status" value="1"/>
</dbReference>
<feature type="compositionally biased region" description="Basic and acidic residues" evidence="2">
    <location>
        <begin position="320"/>
        <end position="345"/>
    </location>
</feature>
<name>A0A2I1HLQ4_9GLOM</name>
<feature type="coiled-coil region" evidence="1">
    <location>
        <begin position="88"/>
        <end position="146"/>
    </location>
</feature>
<protein>
    <submittedName>
        <fullName evidence="3">Uncharacterized protein</fullName>
    </submittedName>
</protein>
<evidence type="ECO:0000256" key="1">
    <source>
        <dbReference type="SAM" id="Coils"/>
    </source>
</evidence>
<reference evidence="3 4" key="1">
    <citation type="submission" date="2015-10" db="EMBL/GenBank/DDBJ databases">
        <title>Genome analyses suggest a sexual origin of heterokaryosis in a supposedly ancient asexual fungus.</title>
        <authorList>
            <person name="Ropars J."/>
            <person name="Sedzielewska K."/>
            <person name="Noel J."/>
            <person name="Charron P."/>
            <person name="Farinelli L."/>
            <person name="Marton T."/>
            <person name="Kruger M."/>
            <person name="Pelin A."/>
            <person name="Brachmann A."/>
            <person name="Corradi N."/>
        </authorList>
    </citation>
    <scope>NUCLEOTIDE SEQUENCE [LARGE SCALE GENOMIC DNA]</scope>
    <source>
        <strain evidence="3 4">A4</strain>
    </source>
</reference>
<evidence type="ECO:0000313" key="3">
    <source>
        <dbReference type="EMBL" id="PKY59822.1"/>
    </source>
</evidence>
<dbReference type="VEuPathDB" id="FungiDB:RhiirFUN_024433"/>
<dbReference type="AlphaFoldDB" id="A0A2I1HLQ4"/>
<organism evidence="3 4">
    <name type="scientific">Rhizophagus irregularis</name>
    <dbReference type="NCBI Taxonomy" id="588596"/>
    <lineage>
        <taxon>Eukaryota</taxon>
        <taxon>Fungi</taxon>
        <taxon>Fungi incertae sedis</taxon>
        <taxon>Mucoromycota</taxon>
        <taxon>Glomeromycotina</taxon>
        <taxon>Glomeromycetes</taxon>
        <taxon>Glomerales</taxon>
        <taxon>Glomeraceae</taxon>
        <taxon>Rhizophagus</taxon>
    </lineage>
</organism>
<proteinExistence type="predicted"/>
<dbReference type="VEuPathDB" id="FungiDB:FUN_009255"/>
<gene>
    <name evidence="3" type="ORF">RhiirA4_482909</name>
</gene>
<accession>A0A2I1HLQ4</accession>
<feature type="compositionally biased region" description="Polar residues" evidence="2">
    <location>
        <begin position="346"/>
        <end position="355"/>
    </location>
</feature>
<comment type="caution">
    <text evidence="3">The sequence shown here is derived from an EMBL/GenBank/DDBJ whole genome shotgun (WGS) entry which is preliminary data.</text>
</comment>
<feature type="compositionally biased region" description="Acidic residues" evidence="2">
    <location>
        <begin position="290"/>
        <end position="299"/>
    </location>
</feature>
<keyword evidence="4" id="KW-1185">Reference proteome</keyword>
<evidence type="ECO:0000256" key="2">
    <source>
        <dbReference type="SAM" id="MobiDB-lite"/>
    </source>
</evidence>
<evidence type="ECO:0000313" key="4">
    <source>
        <dbReference type="Proteomes" id="UP000234323"/>
    </source>
</evidence>
<dbReference type="Proteomes" id="UP000234323">
    <property type="component" value="Unassembled WGS sequence"/>
</dbReference>
<sequence length="595" mass="66936">MSALQRLTQEKFLPTDSPDTYEKRIRPLLLGVADNDAQTIGFLKNHLLGDLYTWMRAVASATINAFFTNLKDMWLERASNLNGSQNYQNNSSAEIEKLNSQIASLQAQLAQPAQVHLQNNEVSAIFEKLNSKIASLEAQLAESMQVHSKLVQRLQLPENVVNSNNASIFDNYIDQELEKRLRVIEINLAKLSKLIREDTIDTKSAQYQCSEFSDYNNGGLEKKLERIEAHLAKFARKDTRCAKTPQRQRSESLLFGGLEKRLGQIEALLAKLAKDSKSRSGRVHMATVDDQSDPIFSDDDTSKPEDNDYNSDNLSAVNYAERRGYPDKSSKSKVSSKSELHKVKQDNNLSSTHNASSDKDSYGKRVSLEETIRKIIQIEFENYLPYIIQQAKKCVPALAQDSDEEDILDGSMEIDFVKKKEPTTSIASIKCKIKRLKIPAMALDSCAELPIITPDIVERVGYGIDKSIKHDLSGIATVPVESIGVVHNLPITLAPGFTIYEDFIVVKYSKPMLIFSNPLLKKYKCAIDWDKDELKISHNGKDLIIPVTIHKVKNKLEVNCVTTTPECDESLTPDCISQDLSEDEINEFCESLLRE</sequence>
<keyword evidence="1" id="KW-0175">Coiled coil</keyword>
<feature type="region of interest" description="Disordered" evidence="2">
    <location>
        <begin position="279"/>
        <end position="363"/>
    </location>
</feature>
<feature type="coiled-coil region" evidence="1">
    <location>
        <begin position="174"/>
        <end position="237"/>
    </location>
</feature>
<dbReference type="VEuPathDB" id="FungiDB:RhiirA1_471827"/>
<dbReference type="EMBL" id="LLXI01003794">
    <property type="protein sequence ID" value="PKY59822.1"/>
    <property type="molecule type" value="Genomic_DNA"/>
</dbReference>